<dbReference type="Proteomes" id="UP000583266">
    <property type="component" value="Unassembled WGS sequence"/>
</dbReference>
<dbReference type="InterPro" id="IPR035163">
    <property type="entry name" value="Pom"/>
</dbReference>
<evidence type="ECO:0000313" key="3">
    <source>
        <dbReference type="Proteomes" id="UP000583266"/>
    </source>
</evidence>
<dbReference type="AlphaFoldDB" id="A0A848GNX2"/>
<proteinExistence type="predicted"/>
<dbReference type="InterPro" id="IPR020080">
    <property type="entry name" value="OM_adhesin/peptidase_omptin"/>
</dbReference>
<organism evidence="2 3">
    <name type="scientific">Chitinophaga fulva</name>
    <dbReference type="NCBI Taxonomy" id="2728842"/>
    <lineage>
        <taxon>Bacteria</taxon>
        <taxon>Pseudomonadati</taxon>
        <taxon>Bacteroidota</taxon>
        <taxon>Chitinophagia</taxon>
        <taxon>Chitinophagales</taxon>
        <taxon>Chitinophagaceae</taxon>
        <taxon>Chitinophaga</taxon>
    </lineage>
</organism>
<protein>
    <submittedName>
        <fullName evidence="2">Omptin family outer membrane protease</fullName>
    </submittedName>
</protein>
<dbReference type="EMBL" id="JABBGC010000002">
    <property type="protein sequence ID" value="NML40104.1"/>
    <property type="molecule type" value="Genomic_DNA"/>
</dbReference>
<sequence length="319" mass="36148">MAIDICPESRLVFFRNTYHQVVCVLEKYSKSLGIAISAILLFLNANGQSGKKLKYSMQLGYHQEDFRWSIAGNTEGTNPNVYSELIWKNMSAPTFSAEIEWNPISRIVVLSDLHISQIITGKVSDKDYLGDNRTHNSYSRMFEANKGNIQAYDLMIGYRLLSSDHFMLTAALGYSIQAQRLWMLKESENLHSTYITNWHGFNFRLATYLPVNKTLGISNRATAEMFRFNARANWNLVDNFQHPLSFEDVANGFGIKEDFRLELQLNSAINLNMGGVYYHACAGKGTDKLFLSNGTVATTQFNGAVRSYFQATTGIRFSL</sequence>
<dbReference type="SUPFAM" id="SSF69917">
    <property type="entry name" value="OMPT-like"/>
    <property type="match status" value="1"/>
</dbReference>
<dbReference type="RefSeq" id="WP_169227139.1">
    <property type="nucleotide sequence ID" value="NZ_JABBGC010000002.1"/>
</dbReference>
<keyword evidence="2" id="KW-0645">Protease</keyword>
<keyword evidence="2" id="KW-0378">Hydrolase</keyword>
<reference evidence="2 3" key="1">
    <citation type="submission" date="2020-04" db="EMBL/GenBank/DDBJ databases">
        <title>Chitinophaga sp. G-6-1-13 sp. nov., isolated from soil.</title>
        <authorList>
            <person name="Dahal R.H."/>
            <person name="Chaudhary D.K."/>
        </authorList>
    </citation>
    <scope>NUCLEOTIDE SEQUENCE [LARGE SCALE GENOMIC DNA]</scope>
    <source>
        <strain evidence="2 3">G-6-1-13</strain>
    </source>
</reference>
<feature type="domain" description="Protochlamydia outer membrane protein" evidence="1">
    <location>
        <begin position="57"/>
        <end position="305"/>
    </location>
</feature>
<name>A0A848GNX2_9BACT</name>
<evidence type="ECO:0000259" key="1">
    <source>
        <dbReference type="Pfam" id="PF17251"/>
    </source>
</evidence>
<dbReference type="GO" id="GO:0004190">
    <property type="term" value="F:aspartic-type endopeptidase activity"/>
    <property type="evidence" value="ECO:0007669"/>
    <property type="project" value="InterPro"/>
</dbReference>
<dbReference type="InterPro" id="IPR053724">
    <property type="entry name" value="OMP_A26_sf"/>
</dbReference>
<dbReference type="GO" id="GO:0006508">
    <property type="term" value="P:proteolysis"/>
    <property type="evidence" value="ECO:0007669"/>
    <property type="project" value="UniProtKB-KW"/>
</dbReference>
<comment type="caution">
    <text evidence="2">The sequence shown here is derived from an EMBL/GenBank/DDBJ whole genome shotgun (WGS) entry which is preliminary data.</text>
</comment>
<evidence type="ECO:0000313" key="2">
    <source>
        <dbReference type="EMBL" id="NML40104.1"/>
    </source>
</evidence>
<keyword evidence="3" id="KW-1185">Reference proteome</keyword>
<gene>
    <name evidence="2" type="ORF">HHL17_23085</name>
</gene>
<accession>A0A848GNX2</accession>
<dbReference type="Pfam" id="PF17251">
    <property type="entry name" value="Pom"/>
    <property type="match status" value="1"/>
</dbReference>
<dbReference type="Gene3D" id="2.40.128.90">
    <property type="entry name" value="OMPT-like"/>
    <property type="match status" value="1"/>
</dbReference>